<dbReference type="Pfam" id="PF07690">
    <property type="entry name" value="MFS_1"/>
    <property type="match status" value="1"/>
</dbReference>
<name>A0A9N9ZJS3_9HYPO</name>
<evidence type="ECO:0000256" key="4">
    <source>
        <dbReference type="SAM" id="Phobius"/>
    </source>
</evidence>
<keyword evidence="4" id="KW-0812">Transmembrane</keyword>
<feature type="transmembrane region" description="Helical" evidence="4">
    <location>
        <begin position="251"/>
        <end position="271"/>
    </location>
</feature>
<feature type="transmembrane region" description="Helical" evidence="4">
    <location>
        <begin position="331"/>
        <end position="351"/>
    </location>
</feature>
<comment type="similarity">
    <text evidence="2">Belongs to the major facilitator superfamily. Monocarboxylate porter (TC 2.A.1.13) family.</text>
</comment>
<feature type="transmembrane region" description="Helical" evidence="4">
    <location>
        <begin position="159"/>
        <end position="178"/>
    </location>
</feature>
<feature type="region of interest" description="Disordered" evidence="3">
    <location>
        <begin position="1"/>
        <end position="48"/>
    </location>
</feature>
<keyword evidence="4" id="KW-1133">Transmembrane helix</keyword>
<evidence type="ECO:0000256" key="1">
    <source>
        <dbReference type="ARBA" id="ARBA00004141"/>
    </source>
</evidence>
<dbReference type="GO" id="GO:0022857">
    <property type="term" value="F:transmembrane transporter activity"/>
    <property type="evidence" value="ECO:0007669"/>
    <property type="project" value="InterPro"/>
</dbReference>
<protein>
    <recommendedName>
        <fullName evidence="5">Major facilitator superfamily (MFS) profile domain-containing protein</fullName>
    </recommendedName>
</protein>
<accession>A0A9N9ZJS3</accession>
<feature type="transmembrane region" description="Helical" evidence="4">
    <location>
        <begin position="450"/>
        <end position="473"/>
    </location>
</feature>
<dbReference type="SUPFAM" id="SSF103473">
    <property type="entry name" value="MFS general substrate transporter"/>
    <property type="match status" value="1"/>
</dbReference>
<keyword evidence="7" id="KW-1185">Reference proteome</keyword>
<dbReference type="PANTHER" id="PTHR11360:SF130">
    <property type="entry name" value="MAJOR FACILITATOR SUPERFAMILY (MFS) PROFILE DOMAIN-CONTAINING PROTEIN-RELATED"/>
    <property type="match status" value="1"/>
</dbReference>
<reference evidence="7" key="1">
    <citation type="submission" date="2019-06" db="EMBL/GenBank/DDBJ databases">
        <authorList>
            <person name="Broberg M."/>
        </authorList>
    </citation>
    <scope>NUCLEOTIDE SEQUENCE [LARGE SCALE GENOMIC DNA]</scope>
</reference>
<dbReference type="AlphaFoldDB" id="A0A9N9ZJS3"/>
<dbReference type="InterPro" id="IPR050327">
    <property type="entry name" value="Proton-linked_MCT"/>
</dbReference>
<evidence type="ECO:0000313" key="7">
    <source>
        <dbReference type="Proteomes" id="UP000775872"/>
    </source>
</evidence>
<comment type="caution">
    <text evidence="6">The sequence shown here is derived from an EMBL/GenBank/DDBJ whole genome shotgun (WGS) entry which is preliminary data.</text>
</comment>
<feature type="transmembrane region" description="Helical" evidence="4">
    <location>
        <begin position="384"/>
        <end position="409"/>
    </location>
</feature>
<dbReference type="InterPro" id="IPR036259">
    <property type="entry name" value="MFS_trans_sf"/>
</dbReference>
<feature type="domain" description="Major facilitator superfamily (MFS) profile" evidence="5">
    <location>
        <begin position="94"/>
        <end position="477"/>
    </location>
</feature>
<feature type="transmembrane region" description="Helical" evidence="4">
    <location>
        <begin position="296"/>
        <end position="319"/>
    </location>
</feature>
<evidence type="ECO:0000256" key="2">
    <source>
        <dbReference type="ARBA" id="ARBA00006727"/>
    </source>
</evidence>
<feature type="transmembrane region" description="Helical" evidence="4">
    <location>
        <begin position="220"/>
        <end position="239"/>
    </location>
</feature>
<comment type="subcellular location">
    <subcellularLocation>
        <location evidence="1">Membrane</location>
        <topology evidence="1">Multi-pass membrane protein</topology>
    </subcellularLocation>
</comment>
<proteinExistence type="inferred from homology"/>
<dbReference type="PROSITE" id="PS50850">
    <property type="entry name" value="MFS"/>
    <property type="match status" value="1"/>
</dbReference>
<dbReference type="InterPro" id="IPR020846">
    <property type="entry name" value="MFS_dom"/>
</dbReference>
<dbReference type="GO" id="GO:0016020">
    <property type="term" value="C:membrane"/>
    <property type="evidence" value="ECO:0007669"/>
    <property type="project" value="UniProtKB-SubCell"/>
</dbReference>
<feature type="transmembrane region" description="Helical" evidence="4">
    <location>
        <begin position="358"/>
        <end position="378"/>
    </location>
</feature>
<feature type="compositionally biased region" description="Polar residues" evidence="3">
    <location>
        <begin position="1"/>
        <end position="22"/>
    </location>
</feature>
<organism evidence="6 7">
    <name type="scientific">Clonostachys solani</name>
    <dbReference type="NCBI Taxonomy" id="160281"/>
    <lineage>
        <taxon>Eukaryota</taxon>
        <taxon>Fungi</taxon>
        <taxon>Dikarya</taxon>
        <taxon>Ascomycota</taxon>
        <taxon>Pezizomycotina</taxon>
        <taxon>Sordariomycetes</taxon>
        <taxon>Hypocreomycetidae</taxon>
        <taxon>Hypocreales</taxon>
        <taxon>Bionectriaceae</taxon>
        <taxon>Clonostachys</taxon>
    </lineage>
</organism>
<dbReference type="Gene3D" id="1.20.1250.20">
    <property type="entry name" value="MFS general substrate transporter like domains"/>
    <property type="match status" value="2"/>
</dbReference>
<feature type="transmembrane region" description="Helical" evidence="4">
    <location>
        <begin position="184"/>
        <end position="208"/>
    </location>
</feature>
<evidence type="ECO:0000256" key="3">
    <source>
        <dbReference type="SAM" id="MobiDB-lite"/>
    </source>
</evidence>
<dbReference type="EMBL" id="CABFOC020000082">
    <property type="protein sequence ID" value="CAH0057872.1"/>
    <property type="molecule type" value="Genomic_DNA"/>
</dbReference>
<keyword evidence="4" id="KW-0472">Membrane</keyword>
<evidence type="ECO:0000313" key="6">
    <source>
        <dbReference type="EMBL" id="CAH0057872.1"/>
    </source>
</evidence>
<gene>
    <name evidence="6" type="ORF">CSOL1703_00008348</name>
</gene>
<dbReference type="Proteomes" id="UP000775872">
    <property type="component" value="Unassembled WGS sequence"/>
</dbReference>
<dbReference type="OrthoDB" id="5212574at2759"/>
<dbReference type="InterPro" id="IPR011701">
    <property type="entry name" value="MFS"/>
</dbReference>
<evidence type="ECO:0000259" key="5">
    <source>
        <dbReference type="PROSITE" id="PS50850"/>
    </source>
</evidence>
<dbReference type="PANTHER" id="PTHR11360">
    <property type="entry name" value="MONOCARBOXYLATE TRANSPORTER"/>
    <property type="match status" value="1"/>
</dbReference>
<reference evidence="6 7" key="2">
    <citation type="submission" date="2021-10" db="EMBL/GenBank/DDBJ databases">
        <authorList>
            <person name="Piombo E."/>
        </authorList>
    </citation>
    <scope>NUCLEOTIDE SEQUENCE [LARGE SCALE GENOMIC DNA]</scope>
</reference>
<feature type="transmembrane region" description="Helical" evidence="4">
    <location>
        <begin position="421"/>
        <end position="444"/>
    </location>
</feature>
<sequence length="483" mass="52061">MASFSLGRQPSVPTQADGTMSNEETDNENIGLPDAKISKAHSPESSSIQYERDIIPRINDANELSIADCVLSRITSRTTIDPGPPPDGDFRAWMCDLPTVKLLTRKKKRGVINSFGVFQSYYVEALSRSPSDIAWIGSIEIFFLFSIGTFTGRLTDAGFFRPIAILGAVLVVTGTLVTSACTQYWHIFFAQGVCVGLGNGCLFCPSIALVSTYFQKHRSIAIGITACGSTTGGVIFPSIARELLPRIGFPWTIRVIGLVQAVSLVVALASLKSRIPPRRTGSLVEWAAFKEMEYSYYAVGAFLCFWGVFFAFFFVAAYARDIQGLSYAKSLDLLMIMSGIGILGRLIPNYFADRTGALTMFVPTAGMAALMILSWMAVDSQTGLYVWACFTGTALGGVQAMFPSALASLTSDPSKQGTRIGMIFTIVSFAALTGSPISGALLSAAQGRYIGAQVFAGTALALGMFFLAVAWVVQRRKEGKSTW</sequence>